<evidence type="ECO:0000256" key="3">
    <source>
        <dbReference type="ARBA" id="ARBA00022448"/>
    </source>
</evidence>
<reference evidence="21" key="1">
    <citation type="journal article" date="2016" name="Insect Biochem. Mol. Biol.">
        <title>Multifaceted biological insights from a draft genome sequence of the tobacco hornworm moth, Manduca sexta.</title>
        <authorList>
            <person name="Kanost M.R."/>
            <person name="Arrese E.L."/>
            <person name="Cao X."/>
            <person name="Chen Y.R."/>
            <person name="Chellapilla S."/>
            <person name="Goldsmith M.R."/>
            <person name="Grosse-Wilde E."/>
            <person name="Heckel D.G."/>
            <person name="Herndon N."/>
            <person name="Jiang H."/>
            <person name="Papanicolaou A."/>
            <person name="Qu J."/>
            <person name="Soulages J.L."/>
            <person name="Vogel H."/>
            <person name="Walters J."/>
            <person name="Waterhouse R.M."/>
            <person name="Ahn S.J."/>
            <person name="Almeida F.C."/>
            <person name="An C."/>
            <person name="Aqrawi P."/>
            <person name="Bretschneider A."/>
            <person name="Bryant W.B."/>
            <person name="Bucks S."/>
            <person name="Chao H."/>
            <person name="Chevignon G."/>
            <person name="Christen J.M."/>
            <person name="Clarke D.F."/>
            <person name="Dittmer N.T."/>
            <person name="Ferguson L.C.F."/>
            <person name="Garavelou S."/>
            <person name="Gordon K.H.J."/>
            <person name="Gunaratna R.T."/>
            <person name="Han Y."/>
            <person name="Hauser F."/>
            <person name="He Y."/>
            <person name="Heidel-Fischer H."/>
            <person name="Hirsh A."/>
            <person name="Hu Y."/>
            <person name="Jiang H."/>
            <person name="Kalra D."/>
            <person name="Klinner C."/>
            <person name="Konig C."/>
            <person name="Kovar C."/>
            <person name="Kroll A.R."/>
            <person name="Kuwar S.S."/>
            <person name="Lee S.L."/>
            <person name="Lehman R."/>
            <person name="Li K."/>
            <person name="Li Z."/>
            <person name="Liang H."/>
            <person name="Lovelace S."/>
            <person name="Lu Z."/>
            <person name="Mansfield J.H."/>
            <person name="McCulloch K.J."/>
            <person name="Mathew T."/>
            <person name="Morton B."/>
            <person name="Muzny D.M."/>
            <person name="Neunemann D."/>
            <person name="Ongeri F."/>
            <person name="Pauchet Y."/>
            <person name="Pu L.L."/>
            <person name="Pyrousis I."/>
            <person name="Rao X.J."/>
            <person name="Redding A."/>
            <person name="Roesel C."/>
            <person name="Sanchez-Gracia A."/>
            <person name="Schaack S."/>
            <person name="Shukla A."/>
            <person name="Tetreau G."/>
            <person name="Wang Y."/>
            <person name="Xiong G.H."/>
            <person name="Traut W."/>
            <person name="Walsh T.K."/>
            <person name="Worley K.C."/>
            <person name="Wu D."/>
            <person name="Wu W."/>
            <person name="Wu Y.Q."/>
            <person name="Zhang X."/>
            <person name="Zou Z."/>
            <person name="Zucker H."/>
            <person name="Briscoe A.D."/>
            <person name="Burmester T."/>
            <person name="Clem R.J."/>
            <person name="Feyereisen R."/>
            <person name="Grimmelikhuijzen C.J.P."/>
            <person name="Hamodrakas S.J."/>
            <person name="Hansson B.S."/>
            <person name="Huguet E."/>
            <person name="Jermiin L.S."/>
            <person name="Lan Q."/>
            <person name="Lehman H.K."/>
            <person name="Lorenzen M."/>
            <person name="Merzendorfer H."/>
            <person name="Michalopoulos I."/>
            <person name="Morton D.B."/>
            <person name="Muthukrishnan S."/>
            <person name="Oakeshott J.G."/>
            <person name="Palmer W."/>
            <person name="Park Y."/>
            <person name="Passarelli A.L."/>
            <person name="Rozas J."/>
            <person name="Schwartz L.M."/>
            <person name="Smith W."/>
            <person name="Southgate A."/>
            <person name="Vilcinskas A."/>
            <person name="Vogt R."/>
            <person name="Wang P."/>
            <person name="Werren J."/>
            <person name="Yu X.Q."/>
            <person name="Zhou J.J."/>
            <person name="Brown S.J."/>
            <person name="Scherer S.E."/>
            <person name="Richards S."/>
            <person name="Blissard G.W."/>
        </authorList>
    </citation>
    <scope>NUCLEOTIDE SEQUENCE</scope>
</reference>
<evidence type="ECO:0000259" key="19">
    <source>
        <dbReference type="Pfam" id="PF02823"/>
    </source>
</evidence>
<comment type="function">
    <text evidence="15">Subunit delta, of the mitochondrial membrane ATP synthase complex (F(1)F(0) ATP synthase or Complex V) that produces ATP from ADP in the presence of a proton gradient across the membrane which is generated by electron transport complexes of the respiratory chain. ATP synthase complex consist of a soluble F(1) head domain - the catalytic core - and a membrane F(1) domain - the membrane proton channel. These two domains are linked by a central stalk rotating inside the F(1) region and a stationary peripheral stalk. During catalysis, ATP synthesis in the catalytic domain of F(1) is coupled via a rotary mechanism of the central stalk subunits to proton translocation. In vivo, can only synthesize ATP although its ATP hydrolase activity can be activated artificially in vitro. With the central stalk subunit gamma, is essential for the biogenesis of F(1) catalytic part of the ATP synthase complex namely in the formation of F1 assembly intermediate.</text>
</comment>
<dbReference type="CDD" id="cd12152">
    <property type="entry name" value="F1-ATPase_delta"/>
    <property type="match status" value="1"/>
</dbReference>
<evidence type="ECO:0000256" key="8">
    <source>
        <dbReference type="ARBA" id="ARBA00023065"/>
    </source>
</evidence>
<dbReference type="Gene3D" id="2.60.15.10">
    <property type="entry name" value="F0F1 ATP synthase delta/epsilon subunit, N-terminal"/>
    <property type="match status" value="1"/>
</dbReference>
<dbReference type="PANTHER" id="PTHR13822">
    <property type="entry name" value="ATP SYNTHASE DELTA/EPSILON CHAIN"/>
    <property type="match status" value="1"/>
</dbReference>
<keyword evidence="6" id="KW-0809">Transit peptide</keyword>
<evidence type="ECO:0000256" key="2">
    <source>
        <dbReference type="ARBA" id="ARBA00005712"/>
    </source>
</evidence>
<keyword evidence="11" id="KW-0139">CF(1)</keyword>
<evidence type="ECO:0000256" key="6">
    <source>
        <dbReference type="ARBA" id="ARBA00022946"/>
    </source>
</evidence>
<dbReference type="NCBIfam" id="TIGR01216">
    <property type="entry name" value="ATP_synt_epsi"/>
    <property type="match status" value="1"/>
</dbReference>
<evidence type="ECO:0000259" key="20">
    <source>
        <dbReference type="Pfam" id="PF21335"/>
    </source>
</evidence>
<dbReference type="Pfam" id="PF02823">
    <property type="entry name" value="ATP-synt_DE_N"/>
    <property type="match status" value="1"/>
</dbReference>
<dbReference type="OrthoDB" id="270171at2759"/>
<keyword evidence="8" id="KW-0406">Ion transport</keyword>
<evidence type="ECO:0000256" key="4">
    <source>
        <dbReference type="ARBA" id="ARBA00022781"/>
    </source>
</evidence>
<comment type="subunit">
    <text evidence="16">Component of the ATP synthase complex composed at least of ATP5F1A/subunit alpha, ATP5F1B/subunit beta, ATP5MC1/subunit c (homooctomer), MT-ATP6/subunit a, MT-ATP8/subunit 8, ATP5ME/subunit e, ATP5MF/subunit f, ATP5MG/subunit g, ATP5MK/subunit k, ATP5MJ/subunit j, ATP5F1C/subunit gamma, ATP5F1D/subunit delta, ATP5F1E/subunit epsilon, ATP5PF/subunit F6, ATP5PB/subunit b, ATP5PD/subunit d, ATP5PO/subunit OSCP. ATP synthase complex consists of a soluble F(1) head domain (subunits alpha(3) and beta(3)) - the catalytic core - and a membrane F(0) domain - the membrane proton channel (subunits c, a, 8, e, f, g, k and j). These two domains are linked by a central stalk (subunits gamma, delta, and epsilon) rotating inside the F1 region and a stationary peripheral stalk (subunits F6, b, d, and OSCP). Component of a complex composed at least by ATPIF1, ATP5F1A, ATP5F1B, ATP5F1C AND ATP5F1E.</text>
</comment>
<evidence type="ECO:0000256" key="5">
    <source>
        <dbReference type="ARBA" id="ARBA00022792"/>
    </source>
</evidence>
<reference evidence="21" key="2">
    <citation type="submission" date="2020-12" db="EMBL/GenBank/DDBJ databases">
        <authorList>
            <person name="Kanost M."/>
        </authorList>
    </citation>
    <scope>NUCLEOTIDE SEQUENCE</scope>
</reference>
<dbReference type="InterPro" id="IPR036771">
    <property type="entry name" value="ATPsynth_dsu/esu_N"/>
</dbReference>
<evidence type="ECO:0000256" key="16">
    <source>
        <dbReference type="ARBA" id="ARBA00062932"/>
    </source>
</evidence>
<dbReference type="GO" id="GO:0046933">
    <property type="term" value="F:proton-transporting ATP synthase activity, rotational mechanism"/>
    <property type="evidence" value="ECO:0007669"/>
    <property type="project" value="InterPro"/>
</dbReference>
<dbReference type="InterPro" id="IPR020546">
    <property type="entry name" value="ATP_synth_F1_dsu/esu_N"/>
</dbReference>
<keyword evidence="3" id="KW-0813">Transport</keyword>
<gene>
    <name evidence="21" type="ORF">O3G_MSEX010770</name>
</gene>
<evidence type="ECO:0000256" key="11">
    <source>
        <dbReference type="ARBA" id="ARBA00023196"/>
    </source>
</evidence>
<dbReference type="GO" id="GO:0005743">
    <property type="term" value="C:mitochondrial inner membrane"/>
    <property type="evidence" value="ECO:0007669"/>
    <property type="project" value="UniProtKB-SubCell"/>
</dbReference>
<evidence type="ECO:0000256" key="7">
    <source>
        <dbReference type="ARBA" id="ARBA00022990"/>
    </source>
</evidence>
<dbReference type="FunFam" id="2.60.15.10:FF:000004">
    <property type="entry name" value="ATP synthase subunit delta, mitochondrial"/>
    <property type="match status" value="1"/>
</dbReference>
<keyword evidence="7" id="KW-0007">Acetylation</keyword>
<dbReference type="GO" id="GO:0045259">
    <property type="term" value="C:proton-transporting ATP synthase complex"/>
    <property type="evidence" value="ECO:0007669"/>
    <property type="project" value="UniProtKB-KW"/>
</dbReference>
<dbReference type="FunFam" id="1.20.5.440:FF:000002">
    <property type="entry name" value="ATP synthase subunit delta, mitochondrial"/>
    <property type="match status" value="1"/>
</dbReference>
<evidence type="ECO:0000256" key="12">
    <source>
        <dbReference type="ARBA" id="ARBA00023310"/>
    </source>
</evidence>
<dbReference type="InterPro" id="IPR036794">
    <property type="entry name" value="ATP_F1_dsu/esu_C_sf"/>
</dbReference>
<evidence type="ECO:0000256" key="10">
    <source>
        <dbReference type="ARBA" id="ARBA00023136"/>
    </source>
</evidence>
<organism evidence="21 22">
    <name type="scientific">Manduca sexta</name>
    <name type="common">Tobacco hawkmoth</name>
    <name type="synonym">Tobacco hornworm</name>
    <dbReference type="NCBI Taxonomy" id="7130"/>
    <lineage>
        <taxon>Eukaryota</taxon>
        <taxon>Metazoa</taxon>
        <taxon>Ecdysozoa</taxon>
        <taxon>Arthropoda</taxon>
        <taxon>Hexapoda</taxon>
        <taxon>Insecta</taxon>
        <taxon>Pterygota</taxon>
        <taxon>Neoptera</taxon>
        <taxon>Endopterygota</taxon>
        <taxon>Lepidoptera</taxon>
        <taxon>Glossata</taxon>
        <taxon>Ditrysia</taxon>
        <taxon>Bombycoidea</taxon>
        <taxon>Sphingidae</taxon>
        <taxon>Sphinginae</taxon>
        <taxon>Sphingini</taxon>
        <taxon>Manduca</taxon>
    </lineage>
</organism>
<proteinExistence type="inferred from homology"/>
<keyword evidence="5" id="KW-0999">Mitochondrion inner membrane</keyword>
<evidence type="ECO:0000256" key="17">
    <source>
        <dbReference type="ARBA" id="ARBA00070799"/>
    </source>
</evidence>
<sequence length="206" mass="22374">MFQRRYLATMLRTVICQKKLVLGSCGVPKDRICNYIFWTKRNTLSKMAFRGVLRMGVRKLQVRNFADAAPKGDEMALTFAAGNKVFYDKQVVRQIDVPSFSGAFGILPKHVPTLAVLRPGVVTVVENDGKQSKIFVSSGTVTVNDDSSVQVLAEEAHPLENIDRSAAQEALSKAQSELSSASNEKAKAEAAIAVEVAEEIVKAASG</sequence>
<keyword evidence="22" id="KW-1185">Reference proteome</keyword>
<comment type="similarity">
    <text evidence="2">Belongs to the ATPase epsilon chain family.</text>
</comment>
<comment type="caution">
    <text evidence="21">The sequence shown here is derived from an EMBL/GenBank/DDBJ whole genome shotgun (WGS) entry which is preliminary data.</text>
</comment>
<evidence type="ECO:0000313" key="22">
    <source>
        <dbReference type="Proteomes" id="UP000791440"/>
    </source>
</evidence>
<keyword evidence="12" id="KW-0066">ATP synthesis</keyword>
<feature type="domain" description="F1F0-ATP synthase delta subunit C-terminal" evidence="20">
    <location>
        <begin position="163"/>
        <end position="203"/>
    </location>
</feature>
<evidence type="ECO:0000256" key="9">
    <source>
        <dbReference type="ARBA" id="ARBA00023128"/>
    </source>
</evidence>
<dbReference type="PANTHER" id="PTHR13822:SF7">
    <property type="entry name" value="ATP SYNTHASE SUBUNIT DELTA, MITOCHONDRIAL"/>
    <property type="match status" value="1"/>
</dbReference>
<dbReference type="EMBL" id="JH668578">
    <property type="protein sequence ID" value="KAG6458276.1"/>
    <property type="molecule type" value="Genomic_DNA"/>
</dbReference>
<evidence type="ECO:0000256" key="13">
    <source>
        <dbReference type="ARBA" id="ARBA00031669"/>
    </source>
</evidence>
<accession>A0A921ZIT5</accession>
<evidence type="ECO:0000313" key="21">
    <source>
        <dbReference type="EMBL" id="KAG6458276.1"/>
    </source>
</evidence>
<comment type="subcellular location">
    <subcellularLocation>
        <location evidence="1">Mitochondrion inner membrane</location>
    </subcellularLocation>
</comment>
<dbReference type="Proteomes" id="UP000791440">
    <property type="component" value="Unassembled WGS sequence"/>
</dbReference>
<dbReference type="Pfam" id="PF21335">
    <property type="entry name" value="ATPD_C_metazoa"/>
    <property type="match status" value="1"/>
</dbReference>
<feature type="domain" description="ATP synthase F1 complex delta/epsilon subunit N-terminal" evidence="19">
    <location>
        <begin position="77"/>
        <end position="156"/>
    </location>
</feature>
<dbReference type="SUPFAM" id="SSF51344">
    <property type="entry name" value="Epsilon subunit of F1F0-ATP synthase N-terminal domain"/>
    <property type="match status" value="1"/>
</dbReference>
<evidence type="ECO:0000256" key="1">
    <source>
        <dbReference type="ARBA" id="ARBA00004273"/>
    </source>
</evidence>
<evidence type="ECO:0000256" key="18">
    <source>
        <dbReference type="SAM" id="Coils"/>
    </source>
</evidence>
<dbReference type="InterPro" id="IPR048937">
    <property type="entry name" value="ATPD_C_metazoa"/>
</dbReference>
<dbReference type="AlphaFoldDB" id="A0A921ZIT5"/>
<dbReference type="HAMAP" id="MF_00530">
    <property type="entry name" value="ATP_synth_epsil_bac"/>
    <property type="match status" value="1"/>
</dbReference>
<protein>
    <recommendedName>
        <fullName evidence="17">ATP synthase F(1) complex subunit delta, mitochondrial</fullName>
    </recommendedName>
    <alternativeName>
        <fullName evidence="14">ATP synthase F1 subunit delta</fullName>
    </alternativeName>
    <alternativeName>
        <fullName evidence="13">F-ATPase delta subunit</fullName>
    </alternativeName>
</protein>
<keyword evidence="10" id="KW-0472">Membrane</keyword>
<feature type="coiled-coil region" evidence="18">
    <location>
        <begin position="164"/>
        <end position="191"/>
    </location>
</feature>
<dbReference type="Gene3D" id="1.20.5.440">
    <property type="entry name" value="ATP synthase delta/epsilon subunit, C-terminal domain"/>
    <property type="match status" value="1"/>
</dbReference>
<evidence type="ECO:0000256" key="15">
    <source>
        <dbReference type="ARBA" id="ARBA00056834"/>
    </source>
</evidence>
<dbReference type="EMBL" id="JH668578">
    <property type="protein sequence ID" value="KAG6458277.1"/>
    <property type="molecule type" value="Genomic_DNA"/>
</dbReference>
<keyword evidence="18" id="KW-0175">Coiled coil</keyword>
<keyword evidence="4" id="KW-0375">Hydrogen ion transport</keyword>
<name>A0A921ZIT5_MANSE</name>
<dbReference type="SUPFAM" id="SSF46604">
    <property type="entry name" value="Epsilon subunit of F1F0-ATP synthase C-terminal domain"/>
    <property type="match status" value="1"/>
</dbReference>
<dbReference type="InterPro" id="IPR001469">
    <property type="entry name" value="ATP_synth_F1_dsu/esu"/>
</dbReference>
<evidence type="ECO:0000256" key="14">
    <source>
        <dbReference type="ARBA" id="ARBA00032372"/>
    </source>
</evidence>
<keyword evidence="9" id="KW-0496">Mitochondrion</keyword>